<dbReference type="PANTHER" id="PTHR37307">
    <property type="entry name" value="CELL DIVISION PROTEIN WHIA-RELATED"/>
    <property type="match status" value="1"/>
</dbReference>
<evidence type="ECO:0000256" key="2">
    <source>
        <dbReference type="ARBA" id="ARBA00023125"/>
    </source>
</evidence>
<evidence type="ECO:0000256" key="3">
    <source>
        <dbReference type="ARBA" id="ARBA00023306"/>
    </source>
</evidence>
<reference evidence="8 9" key="1">
    <citation type="submission" date="2018-07" db="EMBL/GenBank/DDBJ databases">
        <title>Complete genome sequence of Spiroplasma alleghenense PLHS-1 (ATCC 51752).</title>
        <authorList>
            <person name="Chou L."/>
            <person name="Lee T.-Y."/>
            <person name="Tsai Y.-M."/>
            <person name="Kuo C.-H."/>
        </authorList>
    </citation>
    <scope>NUCLEOTIDE SEQUENCE [LARGE SCALE GENOMIC DNA]</scope>
    <source>
        <strain evidence="8 9">PLHS-1</strain>
    </source>
</reference>
<dbReference type="InterPro" id="IPR018478">
    <property type="entry name" value="Sporu_reg_WhiA_N_dom"/>
</dbReference>
<feature type="domain" description="WhiA LAGLIDADG-like" evidence="7">
    <location>
        <begin position="126"/>
        <end position="217"/>
    </location>
</feature>
<dbReference type="RefSeq" id="WP_115557679.1">
    <property type="nucleotide sequence ID" value="NZ_CP031376.1"/>
</dbReference>
<dbReference type="InterPro" id="IPR027434">
    <property type="entry name" value="Homing_endonucl"/>
</dbReference>
<evidence type="ECO:0000259" key="7">
    <source>
        <dbReference type="Pfam" id="PF14527"/>
    </source>
</evidence>
<name>A0A345Z2C1_9MOLU</name>
<keyword evidence="9" id="KW-1185">Reference proteome</keyword>
<dbReference type="GO" id="GO:0051301">
    <property type="term" value="P:cell division"/>
    <property type="evidence" value="ECO:0007669"/>
    <property type="project" value="UniProtKB-UniRule"/>
</dbReference>
<keyword evidence="3 4" id="KW-0131">Cell cycle</keyword>
<dbReference type="Pfam" id="PF02650">
    <property type="entry name" value="HTH_WhiA"/>
    <property type="match status" value="1"/>
</dbReference>
<evidence type="ECO:0000256" key="4">
    <source>
        <dbReference type="HAMAP-Rule" id="MF_01420"/>
    </source>
</evidence>
<feature type="domain" description="Sporulation regulator WhiA C-terminal" evidence="5">
    <location>
        <begin position="221"/>
        <end position="307"/>
    </location>
</feature>
<dbReference type="InterPro" id="IPR003802">
    <property type="entry name" value="Sporulation_regulator_WhiA"/>
</dbReference>
<dbReference type="Pfam" id="PF14527">
    <property type="entry name" value="LAGLIDADG_WhiA"/>
    <property type="match status" value="1"/>
</dbReference>
<dbReference type="Gene3D" id="3.10.28.10">
    <property type="entry name" value="Homing endonucleases"/>
    <property type="match status" value="1"/>
</dbReference>
<comment type="function">
    <text evidence="4">Involved in cell division and chromosome segregation.</text>
</comment>
<accession>A0A345Z2C1</accession>
<dbReference type="SUPFAM" id="SSF55608">
    <property type="entry name" value="Homing endonucleases"/>
    <property type="match status" value="1"/>
</dbReference>
<dbReference type="NCBIfam" id="TIGR00647">
    <property type="entry name" value="DNA_bind_WhiA"/>
    <property type="match status" value="1"/>
</dbReference>
<sequence>MSFALEVKEEIVTHTFTEQQKKAFLCGFIKYNGEIIISDNKSRLILTTISNRIARTIISFIKNFYEGEILISIIQSQKLKKSKTFQITLKDKVFEFLFNFNIYNTNKSGKIIEVEETFRNNTSLLRAYISGVFIAVGSVNSPETSNYHLELQFGEEVSTSVFNELLKPLGFDFKTIKRKSKFVSYIKKSTVVSDFLKLIDAPNSVMKFENQRISRDMLNNINRMINIDISNQAKTLDAGQRQAMQIKNLKEKGYFRFLSDKAKFLANVRLERPEATFSELEEILNNNNIPISKSGVSNLFRNIEKIYKNSQEGKNEKG</sequence>
<dbReference type="OrthoDB" id="401278at2"/>
<dbReference type="AlphaFoldDB" id="A0A345Z2C1"/>
<organism evidence="8 9">
    <name type="scientific">Spiroplasma alleghenense</name>
    <dbReference type="NCBI Taxonomy" id="216931"/>
    <lineage>
        <taxon>Bacteria</taxon>
        <taxon>Bacillati</taxon>
        <taxon>Mycoplasmatota</taxon>
        <taxon>Mollicutes</taxon>
        <taxon>Entomoplasmatales</taxon>
        <taxon>Spiroplasmataceae</taxon>
        <taxon>Spiroplasma</taxon>
    </lineage>
</organism>
<dbReference type="InterPro" id="IPR023054">
    <property type="entry name" value="Sporulation_regulator_WhiA_C"/>
</dbReference>
<evidence type="ECO:0000259" key="5">
    <source>
        <dbReference type="Pfam" id="PF02650"/>
    </source>
</evidence>
<dbReference type="KEGG" id="salx:SALLE_v1c00740"/>
<dbReference type="EMBL" id="CP031376">
    <property type="protein sequence ID" value="AXK50750.1"/>
    <property type="molecule type" value="Genomic_DNA"/>
</dbReference>
<keyword evidence="2 4" id="KW-0238">DNA-binding</keyword>
<keyword evidence="1 4" id="KW-0132">Cell division</keyword>
<gene>
    <name evidence="4" type="primary">whiA</name>
    <name evidence="8" type="ORF">SALLE_v1c00740</name>
</gene>
<feature type="domain" description="Sporulation transcription regulator WhiA N-terminal" evidence="6">
    <location>
        <begin position="19"/>
        <end position="102"/>
    </location>
</feature>
<evidence type="ECO:0000256" key="1">
    <source>
        <dbReference type="ARBA" id="ARBA00022618"/>
    </source>
</evidence>
<evidence type="ECO:0000259" key="6">
    <source>
        <dbReference type="Pfam" id="PF10298"/>
    </source>
</evidence>
<evidence type="ECO:0000313" key="8">
    <source>
        <dbReference type="EMBL" id="AXK50750.1"/>
    </source>
</evidence>
<dbReference type="GO" id="GO:0043937">
    <property type="term" value="P:regulation of sporulation"/>
    <property type="evidence" value="ECO:0007669"/>
    <property type="project" value="InterPro"/>
</dbReference>
<protein>
    <recommendedName>
        <fullName evidence="4">Probable cell division protein WhiA</fullName>
    </recommendedName>
</protein>
<evidence type="ECO:0000313" key="9">
    <source>
        <dbReference type="Proteomes" id="UP000254792"/>
    </source>
</evidence>
<dbReference type="GO" id="GO:0003677">
    <property type="term" value="F:DNA binding"/>
    <property type="evidence" value="ECO:0007669"/>
    <property type="project" value="UniProtKB-UniRule"/>
</dbReference>
<dbReference type="HAMAP" id="MF_01420">
    <property type="entry name" value="HTH_type_WhiA"/>
    <property type="match status" value="1"/>
</dbReference>
<proteinExistence type="inferred from homology"/>
<comment type="similarity">
    <text evidence="4">Belongs to the WhiA family.</text>
</comment>
<dbReference type="Pfam" id="PF10298">
    <property type="entry name" value="WhiA_N"/>
    <property type="match status" value="1"/>
</dbReference>
<dbReference type="Proteomes" id="UP000254792">
    <property type="component" value="Chromosome"/>
</dbReference>
<dbReference type="PANTHER" id="PTHR37307:SF1">
    <property type="entry name" value="CELL DIVISION PROTEIN WHIA-RELATED"/>
    <property type="match status" value="1"/>
</dbReference>
<dbReference type="InterPro" id="IPR039518">
    <property type="entry name" value="WhiA_LAGLIDADG_dom"/>
</dbReference>